<dbReference type="InterPro" id="IPR036737">
    <property type="entry name" value="OmpA-like_sf"/>
</dbReference>
<evidence type="ECO:0000256" key="2">
    <source>
        <dbReference type="SAM" id="SignalP"/>
    </source>
</evidence>
<dbReference type="PROSITE" id="PS51123">
    <property type="entry name" value="OMPA_2"/>
    <property type="match status" value="1"/>
</dbReference>
<dbReference type="InterPro" id="IPR050330">
    <property type="entry name" value="Bact_OuterMem_StrucFunc"/>
</dbReference>
<dbReference type="PANTHER" id="PTHR30329:SF21">
    <property type="entry name" value="LIPOPROTEIN YIAD-RELATED"/>
    <property type="match status" value="1"/>
</dbReference>
<evidence type="ECO:0000313" key="4">
    <source>
        <dbReference type="EMBL" id="KYG73856.1"/>
    </source>
</evidence>
<dbReference type="GO" id="GO:0016020">
    <property type="term" value="C:membrane"/>
    <property type="evidence" value="ECO:0007669"/>
    <property type="project" value="UniProtKB-UniRule"/>
</dbReference>
<feature type="chain" id="PRO_5007574307" description="OmpA-like domain-containing protein" evidence="2">
    <location>
        <begin position="21"/>
        <end position="539"/>
    </location>
</feature>
<dbReference type="PANTHER" id="PTHR30329">
    <property type="entry name" value="STATOR ELEMENT OF FLAGELLAR MOTOR COMPLEX"/>
    <property type="match status" value="1"/>
</dbReference>
<dbReference type="SUPFAM" id="SSF103088">
    <property type="entry name" value="OmpA-like"/>
    <property type="match status" value="1"/>
</dbReference>
<feature type="signal peptide" evidence="2">
    <location>
        <begin position="1"/>
        <end position="20"/>
    </location>
</feature>
<gene>
    <name evidence="4" type="ORF">AWW68_14385</name>
</gene>
<dbReference type="CDD" id="cd07185">
    <property type="entry name" value="OmpA_C-like"/>
    <property type="match status" value="1"/>
</dbReference>
<accession>A0A150X568</accession>
<evidence type="ECO:0000313" key="5">
    <source>
        <dbReference type="Proteomes" id="UP000075606"/>
    </source>
</evidence>
<dbReference type="Pfam" id="PF07676">
    <property type="entry name" value="PD40"/>
    <property type="match status" value="2"/>
</dbReference>
<dbReference type="Pfam" id="PF00691">
    <property type="entry name" value="OmpA"/>
    <property type="match status" value="1"/>
</dbReference>
<feature type="domain" description="OmpA-like" evidence="3">
    <location>
        <begin position="424"/>
        <end position="539"/>
    </location>
</feature>
<dbReference type="EMBL" id="LRPC01000028">
    <property type="protein sequence ID" value="KYG73856.1"/>
    <property type="molecule type" value="Genomic_DNA"/>
</dbReference>
<keyword evidence="5" id="KW-1185">Reference proteome</keyword>
<dbReference type="Gene3D" id="3.30.1330.60">
    <property type="entry name" value="OmpA-like domain"/>
    <property type="match status" value="1"/>
</dbReference>
<dbReference type="OrthoDB" id="1490539at2"/>
<dbReference type="InterPro" id="IPR006665">
    <property type="entry name" value="OmpA-like"/>
</dbReference>
<dbReference type="SUPFAM" id="SSF82171">
    <property type="entry name" value="DPP6 N-terminal domain-like"/>
    <property type="match status" value="1"/>
</dbReference>
<sequence>MLNRCSFILIGVLFLFSVKAQVQSHLKIDSVNSSYDEHSPALSPDGETLYFTRSGHAANVGGVIDRGDIWFSTKTESGWSKAQHAGNVINHPGLNGVVGFSADGNRMYLLNYFDADGQGGGSMRNGIAVSTKLNGEWQKPERLQIQYFSNNSPYLGATINAEENTLILAMRSYLSEGNEDLYVSFKQGDDTWSQPQTLGNVVNTYGEEWSPFLAADNETLYFTSNAHDGLGGRDIFVTKRLNGSWQDWSTPVNLGEGINTKGTERDYFIPASGDVAFFSTTQNSEGFGDLFNYALSDAEKALQESIEEVLAQEEEAEMPIENEKTSVVVMTFQVLDKRTETPVDASVKMSYDGKDIDINTADIDSQNKHFVMSLEEGASVEVSIAAKGFLKYQETFTAGSSVQSMSDEFGGSSVETFYLTPEEVGTKVKIENVLFNRASANFSNPEVAKRQLDEIVQMMESNPGMAIRLEGHTDNRGDARLLKELSVERVKTVRDYLLSKGVDAERVEFEGFGGEKPLTDNDSASGREINRRVEFVIIR</sequence>
<dbReference type="AlphaFoldDB" id="A0A150X568"/>
<proteinExistence type="predicted"/>
<dbReference type="STRING" id="333140.AWW68_14385"/>
<name>A0A150X568_9BACT</name>
<dbReference type="InterPro" id="IPR011659">
    <property type="entry name" value="WD40"/>
</dbReference>
<keyword evidence="2" id="KW-0732">Signal</keyword>
<dbReference type="Proteomes" id="UP000075606">
    <property type="component" value="Unassembled WGS sequence"/>
</dbReference>
<evidence type="ECO:0000259" key="3">
    <source>
        <dbReference type="PROSITE" id="PS51123"/>
    </source>
</evidence>
<organism evidence="4 5">
    <name type="scientific">Roseivirga spongicola</name>
    <dbReference type="NCBI Taxonomy" id="333140"/>
    <lineage>
        <taxon>Bacteria</taxon>
        <taxon>Pseudomonadati</taxon>
        <taxon>Bacteroidota</taxon>
        <taxon>Cytophagia</taxon>
        <taxon>Cytophagales</taxon>
        <taxon>Roseivirgaceae</taxon>
        <taxon>Roseivirga</taxon>
    </lineage>
</organism>
<comment type="caution">
    <text evidence="4">The sequence shown here is derived from an EMBL/GenBank/DDBJ whole genome shotgun (WGS) entry which is preliminary data.</text>
</comment>
<reference evidence="4 5" key="1">
    <citation type="submission" date="2016-01" db="EMBL/GenBank/DDBJ databases">
        <title>Genome sequencing of Roseivirga spongicola UST030701-084.</title>
        <authorList>
            <person name="Selvaratnam C."/>
            <person name="Thevarajoo S."/>
            <person name="Goh K.M."/>
            <person name="Ee R."/>
            <person name="Chan K.-G."/>
            <person name="Chong C.S."/>
        </authorList>
    </citation>
    <scope>NUCLEOTIDE SEQUENCE [LARGE SCALE GENOMIC DNA]</scope>
    <source>
        <strain evidence="4 5">UST030701-084</strain>
    </source>
</reference>
<keyword evidence="1" id="KW-0472">Membrane</keyword>
<evidence type="ECO:0000256" key="1">
    <source>
        <dbReference type="PROSITE-ProRule" id="PRU00473"/>
    </source>
</evidence>
<protein>
    <recommendedName>
        <fullName evidence="3">OmpA-like domain-containing protein</fullName>
    </recommendedName>
</protein>